<sequence length="105" mass="11672">MRASGSGMDPVMAEIIGCISCGDEQRQQGSSDDRRKEHAPTVAGVIVGQYLTITWWRQREVLTNGIFRSRLAFKVTELDDVNSVGDDYENDAANIQHNSFGFCCK</sequence>
<evidence type="ECO:0000313" key="1">
    <source>
        <dbReference type="EnsemblPlants" id="ONIVA12G11520.1"/>
    </source>
</evidence>
<reference evidence="1" key="1">
    <citation type="submission" date="2015-04" db="UniProtKB">
        <authorList>
            <consortium name="EnsemblPlants"/>
        </authorList>
    </citation>
    <scope>IDENTIFICATION</scope>
    <source>
        <strain evidence="1">SL10</strain>
    </source>
</reference>
<dbReference type="AlphaFoldDB" id="A0A0E0JA40"/>
<keyword evidence="2" id="KW-1185">Reference proteome</keyword>
<dbReference type="Gramene" id="ONIVA12G11520.1">
    <property type="protein sequence ID" value="ONIVA12G11520.1"/>
    <property type="gene ID" value="ONIVA12G11520"/>
</dbReference>
<dbReference type="EnsemblPlants" id="ONIVA12G11520.1">
    <property type="protein sequence ID" value="ONIVA12G11520.1"/>
    <property type="gene ID" value="ONIVA12G11520"/>
</dbReference>
<proteinExistence type="predicted"/>
<dbReference type="HOGENOM" id="CLU_2240930_0_0_1"/>
<name>A0A0E0JA40_ORYNI</name>
<dbReference type="Proteomes" id="UP000006591">
    <property type="component" value="Chromosome 12"/>
</dbReference>
<organism evidence="1">
    <name type="scientific">Oryza nivara</name>
    <name type="common">Indian wild rice</name>
    <name type="synonym">Oryza sativa f. spontanea</name>
    <dbReference type="NCBI Taxonomy" id="4536"/>
    <lineage>
        <taxon>Eukaryota</taxon>
        <taxon>Viridiplantae</taxon>
        <taxon>Streptophyta</taxon>
        <taxon>Embryophyta</taxon>
        <taxon>Tracheophyta</taxon>
        <taxon>Spermatophyta</taxon>
        <taxon>Magnoliopsida</taxon>
        <taxon>Liliopsida</taxon>
        <taxon>Poales</taxon>
        <taxon>Poaceae</taxon>
        <taxon>BOP clade</taxon>
        <taxon>Oryzoideae</taxon>
        <taxon>Oryzeae</taxon>
        <taxon>Oryzinae</taxon>
        <taxon>Oryza</taxon>
    </lineage>
</organism>
<evidence type="ECO:0000313" key="2">
    <source>
        <dbReference type="Proteomes" id="UP000006591"/>
    </source>
</evidence>
<accession>A0A0E0JA40</accession>
<protein>
    <submittedName>
        <fullName evidence="1">Uncharacterized protein</fullName>
    </submittedName>
</protein>
<reference evidence="1" key="2">
    <citation type="submission" date="2018-04" db="EMBL/GenBank/DDBJ databases">
        <title>OnivRS2 (Oryza nivara Reference Sequence Version 2).</title>
        <authorList>
            <person name="Zhang J."/>
            <person name="Kudrna D."/>
            <person name="Lee S."/>
            <person name="Talag J."/>
            <person name="Rajasekar S."/>
            <person name="Welchert J."/>
            <person name="Hsing Y.-I."/>
            <person name="Wing R.A."/>
        </authorList>
    </citation>
    <scope>NUCLEOTIDE SEQUENCE [LARGE SCALE GENOMIC DNA]</scope>
    <source>
        <strain evidence="1">SL10</strain>
    </source>
</reference>